<dbReference type="SUPFAM" id="SSF51905">
    <property type="entry name" value="FAD/NAD(P)-binding domain"/>
    <property type="match status" value="1"/>
</dbReference>
<dbReference type="Gene3D" id="3.90.660.20">
    <property type="entry name" value="Protoporphyrinogen oxidase, mitochondrial, domain 2"/>
    <property type="match status" value="1"/>
</dbReference>
<accession>A0ABW5GCG8</accession>
<evidence type="ECO:0000313" key="4">
    <source>
        <dbReference type="Proteomes" id="UP001597419"/>
    </source>
</evidence>
<reference evidence="4" key="1">
    <citation type="journal article" date="2019" name="Int. J. Syst. Evol. Microbiol.">
        <title>The Global Catalogue of Microorganisms (GCM) 10K type strain sequencing project: providing services to taxonomists for standard genome sequencing and annotation.</title>
        <authorList>
            <consortium name="The Broad Institute Genomics Platform"/>
            <consortium name="The Broad Institute Genome Sequencing Center for Infectious Disease"/>
            <person name="Wu L."/>
            <person name="Ma J."/>
        </authorList>
    </citation>
    <scope>NUCLEOTIDE SEQUENCE [LARGE SCALE GENOMIC DNA]</scope>
    <source>
        <strain evidence="4">CGMCC 4.7643</strain>
    </source>
</reference>
<proteinExistence type="predicted"/>
<feature type="domain" description="Amine oxidase" evidence="2">
    <location>
        <begin position="10"/>
        <end position="296"/>
    </location>
</feature>
<dbReference type="InterPro" id="IPR002937">
    <property type="entry name" value="Amino_oxidase"/>
</dbReference>
<organism evidence="3 4">
    <name type="scientific">Amycolatopsis samaneae</name>
    <dbReference type="NCBI Taxonomy" id="664691"/>
    <lineage>
        <taxon>Bacteria</taxon>
        <taxon>Bacillati</taxon>
        <taxon>Actinomycetota</taxon>
        <taxon>Actinomycetes</taxon>
        <taxon>Pseudonocardiales</taxon>
        <taxon>Pseudonocardiaceae</taxon>
        <taxon>Amycolatopsis</taxon>
    </lineage>
</organism>
<dbReference type="Gene3D" id="1.10.3110.10">
    <property type="entry name" value="protoporphyrinogen ix oxidase, domain 3"/>
    <property type="match status" value="1"/>
</dbReference>
<sequence>MRIAIAGAGLAGLSTAWLLDPLHHTVLFEPQERLGGHSHTVTAEVDGHETPIDLGAQHISPTAFPALANLLDAVGLTQDLIPVPLSTTLQVHDAATGRPEVLLAGPHTADPGWPRTPVLGAAAGSLTALVTRAAEWETRDVSWERSLDELIEPLEVPRDHKDRLLYPLLASFVGCDIAEAREMSARAAMAFVLRVPPASPDTAPLWHNLKNGLGSLTTALAADLHHGEIHPGRGVDHVRRGRDGLDIIDTRGHHHHVDRLVLAIPPGEAARLLEPLAGTSAVCAALGTFDYVDVTVTAHTDPTYLPADRRHWSTNTITVHNGWSETTTWYGPINGAQAFKSWTTHRPQPPREPLADATFRQLRLTPAAIRARDVVGQAQGDGGVHFAGHYLQDIDSQESALLSAIATTQRIAPDSPRLTDMLTRAPHASDPPEKG</sequence>
<dbReference type="PANTHER" id="PTHR42923">
    <property type="entry name" value="PROTOPORPHYRINOGEN OXIDASE"/>
    <property type="match status" value="1"/>
</dbReference>
<evidence type="ECO:0000259" key="2">
    <source>
        <dbReference type="Pfam" id="PF01593"/>
    </source>
</evidence>
<keyword evidence="4" id="KW-1185">Reference proteome</keyword>
<dbReference type="EMBL" id="JBHUKU010000005">
    <property type="protein sequence ID" value="MFD2459181.1"/>
    <property type="molecule type" value="Genomic_DNA"/>
</dbReference>
<dbReference type="InterPro" id="IPR050464">
    <property type="entry name" value="Zeta_carotene_desat/Oxidored"/>
</dbReference>
<dbReference type="InterPro" id="IPR036188">
    <property type="entry name" value="FAD/NAD-bd_sf"/>
</dbReference>
<dbReference type="RefSeq" id="WP_345405953.1">
    <property type="nucleotide sequence ID" value="NZ_BAABHG010000019.1"/>
</dbReference>
<gene>
    <name evidence="3" type="ORF">ACFSYJ_11230</name>
</gene>
<feature type="region of interest" description="Disordered" evidence="1">
    <location>
        <begin position="414"/>
        <end position="435"/>
    </location>
</feature>
<name>A0ABW5GCG8_9PSEU</name>
<evidence type="ECO:0000256" key="1">
    <source>
        <dbReference type="SAM" id="MobiDB-lite"/>
    </source>
</evidence>
<dbReference type="Gene3D" id="3.50.50.60">
    <property type="entry name" value="FAD/NAD(P)-binding domain"/>
    <property type="match status" value="1"/>
</dbReference>
<evidence type="ECO:0000313" key="3">
    <source>
        <dbReference type="EMBL" id="MFD2459181.1"/>
    </source>
</evidence>
<dbReference type="Proteomes" id="UP001597419">
    <property type="component" value="Unassembled WGS sequence"/>
</dbReference>
<protein>
    <submittedName>
        <fullName evidence="3">FAD-dependent oxidoreductase</fullName>
    </submittedName>
</protein>
<comment type="caution">
    <text evidence="3">The sequence shown here is derived from an EMBL/GenBank/DDBJ whole genome shotgun (WGS) entry which is preliminary data.</text>
</comment>
<dbReference type="Pfam" id="PF01593">
    <property type="entry name" value="Amino_oxidase"/>
    <property type="match status" value="1"/>
</dbReference>